<dbReference type="InterPro" id="IPR024930">
    <property type="entry name" value="Skp_dom_sf"/>
</dbReference>
<feature type="compositionally biased region" description="Low complexity" evidence="4">
    <location>
        <begin position="192"/>
        <end position="204"/>
    </location>
</feature>
<dbReference type="SMART" id="SM00935">
    <property type="entry name" value="OmpH"/>
    <property type="match status" value="1"/>
</dbReference>
<proteinExistence type="inferred from homology"/>
<evidence type="ECO:0000256" key="1">
    <source>
        <dbReference type="ARBA" id="ARBA00009091"/>
    </source>
</evidence>
<evidence type="ECO:0000256" key="3">
    <source>
        <dbReference type="SAM" id="Coils"/>
    </source>
</evidence>
<reference evidence="6" key="1">
    <citation type="submission" date="2023-03" db="EMBL/GenBank/DDBJ databases">
        <title>Edaphobacter sp.</title>
        <authorList>
            <person name="Huber K.J."/>
            <person name="Papendorf J."/>
            <person name="Pilke C."/>
            <person name="Bunk B."/>
            <person name="Sproeer C."/>
            <person name="Pester M."/>
        </authorList>
    </citation>
    <scope>NUCLEOTIDE SEQUENCE</scope>
    <source>
        <strain evidence="6">DSM 110680</strain>
    </source>
</reference>
<dbReference type="GO" id="GO:0050821">
    <property type="term" value="P:protein stabilization"/>
    <property type="evidence" value="ECO:0007669"/>
    <property type="project" value="TreeGrafter"/>
</dbReference>
<evidence type="ECO:0000313" key="6">
    <source>
        <dbReference type="EMBL" id="XBH17237.1"/>
    </source>
</evidence>
<dbReference type="AlphaFoldDB" id="A0AAU7DJH1"/>
<dbReference type="GO" id="GO:0005829">
    <property type="term" value="C:cytosol"/>
    <property type="evidence" value="ECO:0007669"/>
    <property type="project" value="TreeGrafter"/>
</dbReference>
<organism evidence="6">
    <name type="scientific">Telmatobacter sp. DSM 110680</name>
    <dbReference type="NCBI Taxonomy" id="3036704"/>
    <lineage>
        <taxon>Bacteria</taxon>
        <taxon>Pseudomonadati</taxon>
        <taxon>Acidobacteriota</taxon>
        <taxon>Terriglobia</taxon>
        <taxon>Terriglobales</taxon>
        <taxon>Acidobacteriaceae</taxon>
        <taxon>Telmatobacter</taxon>
    </lineage>
</organism>
<dbReference type="Gene3D" id="3.30.910.20">
    <property type="entry name" value="Skp domain"/>
    <property type="match status" value="1"/>
</dbReference>
<feature type="region of interest" description="Disordered" evidence="4">
    <location>
        <begin position="192"/>
        <end position="219"/>
    </location>
</feature>
<sequence length="219" mass="22907">MKHSVALVLTLASGLALTAAAQMPSAPDAAAPATAAPAGPAKIAVVAFQVAVAQTNEGQRSFADLQRKYQPKQNQLKSLNDEIDSLTKQLQASGDKLSDAERAARAKTIDDKKKQLERSAEDAQNDMQNEMQELYSALASKVYDVLNDYAKAHGYTLVLDVAQQQSPVLFATDSTNITKAIIDAYNVKSGVPAPAAPATGAAPVPSAPKPAAPKGLSPQ</sequence>
<comment type="similarity">
    <text evidence="1">Belongs to the Skp family.</text>
</comment>
<dbReference type="PANTHER" id="PTHR35089">
    <property type="entry name" value="CHAPERONE PROTEIN SKP"/>
    <property type="match status" value="1"/>
</dbReference>
<dbReference type="RefSeq" id="WP_348262468.1">
    <property type="nucleotide sequence ID" value="NZ_CP121196.1"/>
</dbReference>
<evidence type="ECO:0000256" key="2">
    <source>
        <dbReference type="ARBA" id="ARBA00022729"/>
    </source>
</evidence>
<feature type="signal peptide" evidence="5">
    <location>
        <begin position="1"/>
        <end position="21"/>
    </location>
</feature>
<dbReference type="Pfam" id="PF03938">
    <property type="entry name" value="OmpH"/>
    <property type="match status" value="1"/>
</dbReference>
<evidence type="ECO:0000256" key="5">
    <source>
        <dbReference type="SAM" id="SignalP"/>
    </source>
</evidence>
<evidence type="ECO:0000256" key="4">
    <source>
        <dbReference type="SAM" id="MobiDB-lite"/>
    </source>
</evidence>
<dbReference type="InterPro" id="IPR005632">
    <property type="entry name" value="Chaperone_Skp"/>
</dbReference>
<keyword evidence="2 5" id="KW-0732">Signal</keyword>
<feature type="chain" id="PRO_5043884989" evidence="5">
    <location>
        <begin position="22"/>
        <end position="219"/>
    </location>
</feature>
<keyword evidence="3" id="KW-0175">Coiled coil</keyword>
<dbReference type="PANTHER" id="PTHR35089:SF1">
    <property type="entry name" value="CHAPERONE PROTEIN SKP"/>
    <property type="match status" value="1"/>
</dbReference>
<dbReference type="EMBL" id="CP121196">
    <property type="protein sequence ID" value="XBH17237.1"/>
    <property type="molecule type" value="Genomic_DNA"/>
</dbReference>
<dbReference type="SUPFAM" id="SSF111384">
    <property type="entry name" value="OmpH-like"/>
    <property type="match status" value="1"/>
</dbReference>
<feature type="coiled-coil region" evidence="3">
    <location>
        <begin position="62"/>
        <end position="133"/>
    </location>
</feature>
<name>A0AAU7DJH1_9BACT</name>
<protein>
    <submittedName>
        <fullName evidence="6">OmpH family outer membrane protein</fullName>
    </submittedName>
</protein>
<gene>
    <name evidence="6" type="ORF">P8935_22050</name>
</gene>
<dbReference type="GO" id="GO:0051082">
    <property type="term" value="F:unfolded protein binding"/>
    <property type="evidence" value="ECO:0007669"/>
    <property type="project" value="InterPro"/>
</dbReference>
<accession>A0AAU7DJH1</accession>